<dbReference type="InterPro" id="IPR009049">
    <property type="entry name" value="Argininosuccinate_lyase"/>
</dbReference>
<dbReference type="InterPro" id="IPR022761">
    <property type="entry name" value="Fumarate_lyase_N"/>
</dbReference>
<dbReference type="InterPro" id="IPR008948">
    <property type="entry name" value="L-Aspartase-like"/>
</dbReference>
<name>A0A7D9LUI9_PARCT</name>
<dbReference type="GO" id="GO:0004056">
    <property type="term" value="F:argininosuccinate lyase activity"/>
    <property type="evidence" value="ECO:0007669"/>
    <property type="project" value="InterPro"/>
</dbReference>
<keyword evidence="2" id="KW-0456">Lyase</keyword>
<keyword evidence="3" id="KW-1185">Reference proteome</keyword>
<dbReference type="PANTHER" id="PTHR43814:SF1">
    <property type="entry name" value="ARGININOSUCCINATE LYASE"/>
    <property type="match status" value="1"/>
</dbReference>
<gene>
    <name evidence="2" type="ORF">PACLA_8A088346</name>
</gene>
<dbReference type="EMBL" id="CACRXK020025737">
    <property type="protein sequence ID" value="CAB4039698.1"/>
    <property type="molecule type" value="Genomic_DNA"/>
</dbReference>
<comment type="caution">
    <text evidence="2">The sequence shown here is derived from an EMBL/GenBank/DDBJ whole genome shotgun (WGS) entry which is preliminary data.</text>
</comment>
<dbReference type="AlphaFoldDB" id="A0A7D9LUI9"/>
<accession>A0A7D9LUI9</accession>
<dbReference type="SUPFAM" id="SSF48557">
    <property type="entry name" value="L-aspartase-like"/>
    <property type="match status" value="1"/>
</dbReference>
<sequence>LWLRGKASELKNHLKALINVFVERAKQEKDVLMPGYTHMQRAQPIRWSHWLLSYAWSLKRDFERLQDLTKRLNTLPLG</sequence>
<feature type="domain" description="Fumarate lyase N-terminal" evidence="1">
    <location>
        <begin position="1"/>
        <end position="78"/>
    </location>
</feature>
<evidence type="ECO:0000313" key="3">
    <source>
        <dbReference type="Proteomes" id="UP001152795"/>
    </source>
</evidence>
<dbReference type="Pfam" id="PF00206">
    <property type="entry name" value="Lyase_1"/>
    <property type="match status" value="1"/>
</dbReference>
<evidence type="ECO:0000259" key="1">
    <source>
        <dbReference type="Pfam" id="PF00206"/>
    </source>
</evidence>
<feature type="non-terminal residue" evidence="2">
    <location>
        <position position="1"/>
    </location>
</feature>
<feature type="non-terminal residue" evidence="2">
    <location>
        <position position="78"/>
    </location>
</feature>
<dbReference type="Gene3D" id="1.20.200.10">
    <property type="entry name" value="Fumarase/aspartase (Central domain)"/>
    <property type="match status" value="1"/>
</dbReference>
<protein>
    <submittedName>
        <fullName evidence="2">Argininosuccinate lyase</fullName>
    </submittedName>
</protein>
<dbReference type="PRINTS" id="PR00145">
    <property type="entry name" value="ARGSUCLYASE"/>
</dbReference>
<dbReference type="PANTHER" id="PTHR43814">
    <property type="entry name" value="ARGININOSUCCINATE LYASE"/>
    <property type="match status" value="1"/>
</dbReference>
<proteinExistence type="predicted"/>
<dbReference type="FunFam" id="1.20.200.10:FF:000015">
    <property type="entry name" value="argininosuccinate lyase isoform X2"/>
    <property type="match status" value="1"/>
</dbReference>
<evidence type="ECO:0000313" key="2">
    <source>
        <dbReference type="EMBL" id="CAB4039698.1"/>
    </source>
</evidence>
<dbReference type="GO" id="GO:0042450">
    <property type="term" value="P:L-arginine biosynthetic process via ornithine"/>
    <property type="evidence" value="ECO:0007669"/>
    <property type="project" value="InterPro"/>
</dbReference>
<dbReference type="Proteomes" id="UP001152795">
    <property type="component" value="Unassembled WGS sequence"/>
</dbReference>
<dbReference type="OrthoDB" id="2561043at2759"/>
<dbReference type="GO" id="GO:0005829">
    <property type="term" value="C:cytosol"/>
    <property type="evidence" value="ECO:0007669"/>
    <property type="project" value="TreeGrafter"/>
</dbReference>
<reference evidence="2" key="1">
    <citation type="submission" date="2020-04" db="EMBL/GenBank/DDBJ databases">
        <authorList>
            <person name="Alioto T."/>
            <person name="Alioto T."/>
            <person name="Gomez Garrido J."/>
        </authorList>
    </citation>
    <scope>NUCLEOTIDE SEQUENCE</scope>
    <source>
        <strain evidence="2">A484AB</strain>
    </source>
</reference>
<organism evidence="2 3">
    <name type="scientific">Paramuricea clavata</name>
    <name type="common">Red gorgonian</name>
    <name type="synonym">Violescent sea-whip</name>
    <dbReference type="NCBI Taxonomy" id="317549"/>
    <lineage>
        <taxon>Eukaryota</taxon>
        <taxon>Metazoa</taxon>
        <taxon>Cnidaria</taxon>
        <taxon>Anthozoa</taxon>
        <taxon>Octocorallia</taxon>
        <taxon>Malacalcyonacea</taxon>
        <taxon>Plexauridae</taxon>
        <taxon>Paramuricea</taxon>
    </lineage>
</organism>